<proteinExistence type="predicted"/>
<dbReference type="Pfam" id="PF08325">
    <property type="entry name" value="WLM"/>
    <property type="match status" value="1"/>
</dbReference>
<evidence type="ECO:0000313" key="4">
    <source>
        <dbReference type="Proteomes" id="UP001530400"/>
    </source>
</evidence>
<protein>
    <recommendedName>
        <fullName evidence="2">WLM domain-containing protein</fullName>
    </recommendedName>
</protein>
<dbReference type="AlphaFoldDB" id="A0ABD3N4V5"/>
<feature type="domain" description="WLM" evidence="2">
    <location>
        <begin position="132"/>
        <end position="384"/>
    </location>
</feature>
<gene>
    <name evidence="3" type="ORF">ACHAWO_011543</name>
</gene>
<accession>A0ABD3N4V5</accession>
<dbReference type="PROSITE" id="PS51397">
    <property type="entry name" value="WLM"/>
    <property type="match status" value="1"/>
</dbReference>
<feature type="region of interest" description="Disordered" evidence="1">
    <location>
        <begin position="357"/>
        <end position="394"/>
    </location>
</feature>
<dbReference type="PANTHER" id="PTHR47795">
    <property type="entry name" value="UBIQUITIN AND WLM DOMAIN-CONTAINING METALLOPROTEASE SPCC1442.07C"/>
    <property type="match status" value="1"/>
</dbReference>
<comment type="caution">
    <text evidence="3">The sequence shown here is derived from an EMBL/GenBank/DDBJ whole genome shotgun (WGS) entry which is preliminary data.</text>
</comment>
<organism evidence="3 4">
    <name type="scientific">Cyclotella atomus</name>
    <dbReference type="NCBI Taxonomy" id="382360"/>
    <lineage>
        <taxon>Eukaryota</taxon>
        <taxon>Sar</taxon>
        <taxon>Stramenopiles</taxon>
        <taxon>Ochrophyta</taxon>
        <taxon>Bacillariophyta</taxon>
        <taxon>Coscinodiscophyceae</taxon>
        <taxon>Thalassiosirophycidae</taxon>
        <taxon>Stephanodiscales</taxon>
        <taxon>Stephanodiscaceae</taxon>
        <taxon>Cyclotella</taxon>
    </lineage>
</organism>
<dbReference type="PANTHER" id="PTHR47795:SF1">
    <property type="entry name" value="DNA-DEPENDENT METALLOPROTEASE WSS1 HOMOLOG 2"/>
    <property type="match status" value="1"/>
</dbReference>
<dbReference type="Proteomes" id="UP001530400">
    <property type="component" value="Unassembled WGS sequence"/>
</dbReference>
<name>A0ABD3N4V5_9STRA</name>
<evidence type="ECO:0000256" key="1">
    <source>
        <dbReference type="SAM" id="MobiDB-lite"/>
    </source>
</evidence>
<keyword evidence="4" id="KW-1185">Reference proteome</keyword>
<sequence length="394" mass="44036">MFFSVTFSFKGKTSTVSNIFHETTKAALLSLARQHLEVGDDILLKLLHKGKIIAQDAISANDEPAFSQDAKIQNNGVKVIVMGTETKGIEALNSKKSDPLMRGFDEAPKRNTQPLSYWGIHGQQHKVYKFCRLQECTDASFGTRPGATTPHAFEARRLLEKLASDPGIVAILTSRELVVGTLGEMDPIDDRLMQKKQQEGACLLGYNTNHGMRIDVKLRTDDLSSFRPYSELASTLIHELSHNWVGEHNTLFWTNYANMRCEYLWKHALLMLGGEFVNGERTAELAEIVHMIHYGNNQKSIASLDKAQLMENIYKSVIDETAREMAQHRIPVQMIAPSVLLFTQDLMKETQHIVSNGGQKLGGSAGDSGSVKELALAAAERRAREEAKKRDEKR</sequence>
<dbReference type="EMBL" id="JALLPJ020001329">
    <property type="protein sequence ID" value="KAL3769597.1"/>
    <property type="molecule type" value="Genomic_DNA"/>
</dbReference>
<evidence type="ECO:0000259" key="2">
    <source>
        <dbReference type="PROSITE" id="PS51397"/>
    </source>
</evidence>
<feature type="compositionally biased region" description="Basic and acidic residues" evidence="1">
    <location>
        <begin position="379"/>
        <end position="394"/>
    </location>
</feature>
<dbReference type="InterPro" id="IPR013536">
    <property type="entry name" value="WLM_dom"/>
</dbReference>
<evidence type="ECO:0000313" key="3">
    <source>
        <dbReference type="EMBL" id="KAL3769597.1"/>
    </source>
</evidence>
<reference evidence="3 4" key="1">
    <citation type="submission" date="2024-10" db="EMBL/GenBank/DDBJ databases">
        <title>Updated reference genomes for cyclostephanoid diatoms.</title>
        <authorList>
            <person name="Roberts W.R."/>
            <person name="Alverson A.J."/>
        </authorList>
    </citation>
    <scope>NUCLEOTIDE SEQUENCE [LARGE SCALE GENOMIC DNA]</scope>
    <source>
        <strain evidence="3 4">AJA010-31</strain>
    </source>
</reference>